<feature type="compositionally biased region" description="Basic and acidic residues" evidence="7">
    <location>
        <begin position="99"/>
        <end position="108"/>
    </location>
</feature>
<evidence type="ECO:0000256" key="2">
    <source>
        <dbReference type="ARBA" id="ARBA00022741"/>
    </source>
</evidence>
<name>A0AAN9C8G0_9CAEN</name>
<feature type="compositionally biased region" description="Basic residues" evidence="7">
    <location>
        <begin position="1"/>
        <end position="11"/>
    </location>
</feature>
<dbReference type="SUPFAM" id="SSF52540">
    <property type="entry name" value="P-loop containing nucleoside triphosphate hydrolases"/>
    <property type="match status" value="1"/>
</dbReference>
<keyword evidence="2 5" id="KW-0547">Nucleotide-binding</keyword>
<proteinExistence type="inferred from homology"/>
<feature type="compositionally biased region" description="Low complexity" evidence="7">
    <location>
        <begin position="166"/>
        <end position="176"/>
    </location>
</feature>
<feature type="region of interest" description="Disordered" evidence="7">
    <location>
        <begin position="1"/>
        <end position="182"/>
    </location>
</feature>
<keyword evidence="10" id="KW-1185">Reference proteome</keyword>
<keyword evidence="4" id="KW-0206">Cytoskeleton</keyword>
<evidence type="ECO:0000256" key="3">
    <source>
        <dbReference type="ARBA" id="ARBA00022840"/>
    </source>
</evidence>
<dbReference type="InterPro" id="IPR027417">
    <property type="entry name" value="P-loop_NTPase"/>
</dbReference>
<evidence type="ECO:0000256" key="4">
    <source>
        <dbReference type="ARBA" id="ARBA00023212"/>
    </source>
</evidence>
<keyword evidence="3 5" id="KW-0067">ATP-binding</keyword>
<dbReference type="InterPro" id="IPR019821">
    <property type="entry name" value="Kinesin_motor_CS"/>
</dbReference>
<comment type="subcellular location">
    <subcellularLocation>
        <location evidence="1">Cytoplasm</location>
        <location evidence="1">Cytoskeleton</location>
    </subcellularLocation>
</comment>
<dbReference type="Pfam" id="PF00225">
    <property type="entry name" value="Kinesin"/>
    <property type="match status" value="1"/>
</dbReference>
<comment type="caution">
    <text evidence="9">The sequence shown here is derived from an EMBL/GenBank/DDBJ whole genome shotgun (WGS) entry which is preliminary data.</text>
</comment>
<feature type="compositionally biased region" description="Basic and acidic residues" evidence="7">
    <location>
        <begin position="508"/>
        <end position="528"/>
    </location>
</feature>
<dbReference type="InterPro" id="IPR027640">
    <property type="entry name" value="Kinesin-like_fam"/>
</dbReference>
<evidence type="ECO:0000313" key="9">
    <source>
        <dbReference type="EMBL" id="KAK7116260.1"/>
    </source>
</evidence>
<feature type="region of interest" description="Disordered" evidence="7">
    <location>
        <begin position="498"/>
        <end position="528"/>
    </location>
</feature>
<protein>
    <recommendedName>
        <fullName evidence="8">Kinesin motor domain-containing protein</fullName>
    </recommendedName>
</protein>
<dbReference type="PROSITE" id="PS00411">
    <property type="entry name" value="KINESIN_MOTOR_1"/>
    <property type="match status" value="1"/>
</dbReference>
<evidence type="ECO:0000256" key="1">
    <source>
        <dbReference type="ARBA" id="ARBA00004245"/>
    </source>
</evidence>
<feature type="coiled-coil region" evidence="6">
    <location>
        <begin position="1139"/>
        <end position="1272"/>
    </location>
</feature>
<dbReference type="Gene3D" id="1.10.287.1490">
    <property type="match status" value="1"/>
</dbReference>
<dbReference type="GO" id="GO:0007018">
    <property type="term" value="P:microtubule-based movement"/>
    <property type="evidence" value="ECO:0007669"/>
    <property type="project" value="InterPro"/>
</dbReference>
<organism evidence="9 10">
    <name type="scientific">Littorina saxatilis</name>
    <dbReference type="NCBI Taxonomy" id="31220"/>
    <lineage>
        <taxon>Eukaryota</taxon>
        <taxon>Metazoa</taxon>
        <taxon>Spiralia</taxon>
        <taxon>Lophotrochozoa</taxon>
        <taxon>Mollusca</taxon>
        <taxon>Gastropoda</taxon>
        <taxon>Caenogastropoda</taxon>
        <taxon>Littorinimorpha</taxon>
        <taxon>Littorinoidea</taxon>
        <taxon>Littorinidae</taxon>
        <taxon>Littorina</taxon>
    </lineage>
</organism>
<feature type="compositionally biased region" description="Low complexity" evidence="7">
    <location>
        <begin position="129"/>
        <end position="145"/>
    </location>
</feature>
<keyword evidence="6" id="KW-0175">Coiled coil</keyword>
<feature type="compositionally biased region" description="Basic and acidic residues" evidence="7">
    <location>
        <begin position="63"/>
        <end position="75"/>
    </location>
</feature>
<dbReference type="GO" id="GO:0005524">
    <property type="term" value="F:ATP binding"/>
    <property type="evidence" value="ECO:0007669"/>
    <property type="project" value="UniProtKB-UniRule"/>
</dbReference>
<dbReference type="GO" id="GO:0008017">
    <property type="term" value="F:microtubule binding"/>
    <property type="evidence" value="ECO:0007669"/>
    <property type="project" value="InterPro"/>
</dbReference>
<dbReference type="FunFam" id="3.40.850.10:FF:000146">
    <property type="entry name" value="Kinesin-like protein"/>
    <property type="match status" value="1"/>
</dbReference>
<feature type="region of interest" description="Disordered" evidence="7">
    <location>
        <begin position="832"/>
        <end position="853"/>
    </location>
</feature>
<feature type="coiled-coil region" evidence="6">
    <location>
        <begin position="623"/>
        <end position="718"/>
    </location>
</feature>
<feature type="compositionally biased region" description="Polar residues" evidence="7">
    <location>
        <begin position="399"/>
        <end position="411"/>
    </location>
</feature>
<comment type="similarity">
    <text evidence="5">Belongs to the TRAFAC class myosin-kinesin ATPase superfamily. Kinesin family.</text>
</comment>
<keyword evidence="4" id="KW-0963">Cytoplasm</keyword>
<feature type="region of interest" description="Disordered" evidence="7">
    <location>
        <begin position="785"/>
        <end position="810"/>
    </location>
</feature>
<dbReference type="InterPro" id="IPR001752">
    <property type="entry name" value="Kinesin_motor_dom"/>
</dbReference>
<evidence type="ECO:0000256" key="6">
    <source>
        <dbReference type="SAM" id="Coils"/>
    </source>
</evidence>
<evidence type="ECO:0000313" key="10">
    <source>
        <dbReference type="Proteomes" id="UP001374579"/>
    </source>
</evidence>
<dbReference type="PRINTS" id="PR00380">
    <property type="entry name" value="KINESINHEAVY"/>
</dbReference>
<evidence type="ECO:0000256" key="5">
    <source>
        <dbReference type="PROSITE-ProRule" id="PRU00283"/>
    </source>
</evidence>
<dbReference type="Proteomes" id="UP001374579">
    <property type="component" value="Unassembled WGS sequence"/>
</dbReference>
<dbReference type="SMART" id="SM00129">
    <property type="entry name" value="KISc"/>
    <property type="match status" value="1"/>
</dbReference>
<feature type="compositionally biased region" description="Polar residues" evidence="7">
    <location>
        <begin position="498"/>
        <end position="507"/>
    </location>
</feature>
<dbReference type="PANTHER" id="PTHR47972">
    <property type="entry name" value="KINESIN-LIKE PROTEIN KLP-3"/>
    <property type="match status" value="1"/>
</dbReference>
<dbReference type="GO" id="GO:0003777">
    <property type="term" value="F:microtubule motor activity"/>
    <property type="evidence" value="ECO:0007669"/>
    <property type="project" value="InterPro"/>
</dbReference>
<sequence length="1651" mass="183566">MASRELRKKRGAVTPSPARKTGLKEKEERVIVQPAPRKSRVDNEPPKPDTKVKTLSSEDVQEENTKDTGQEKDGGTTKTPGKVAPKGPSVMDSPRYMKSPRDKSHERSSSPFMRNIVQPLPGPSPELNASQGSLASLRSAASSASKEAWPERKGSVSTVATRKDSVSSQVSRPSSGKGEKIKTTETKVDAVSIKADEKEQNAYIPYTYARNCIARITGDMTDMKAKHLHIVRDIEKHYRAIEDETQLQFNGFVLMLRNQYTGKVSTFRQVIELHRNEQTRKEQYWQETLESLTERVNKLLKDRKILLVSNREEVEKLETEKVQLMAQLTSQMDQEKSATTVISKDFEKKVSELKEENQKLQDSLESEKKEVERLKGLLAAGTAVAVANVAQDKEEAKQENATMERSAPTTDKPSDEEQRQMSGERQRMSEDMGRMGEERQDLVDKIKDLQAEITRISVESGEWQEKYRLLLIQAGDSEKLREQYATLESQYKALALVVSSSPETSQVAEEKASQVESERAMMEEEKQRLAKEIEKWEKEFKKKNKREPTEDEKPDSAKELYVSMGEVTQMVESLECQKATLEAVQSGAPPPTPELPATSAAIAEPEVSVVEVKVPDPAIVASLEKSQAAVDDLQSRITALEEENAQLRSQIADLQAGQPITAVAAAALVQGDDSEKVDKLTSELENKESELEKLRAEKREMSKDMKKMMRQHMKLQAKMGEVDPDLPRLLEMVAVLVQSVHGEHHDAGRAMEKRLNTAKKAVEPLSEEDTVAKKALSAWDKTYKKAHGAAPDDSDRDEEGQALKATSEDTGKALDIKQLEIRALALLTTGIYKPKEPERPKSASRATPETDVEQQLSALDNKMIDLEGERDTLQEENNKLQTSVQDLEAELSDMREQLAAQATMTAATSVTASSEDVSELEREIDGLNVALQQERAAHDATREELETVQRQLQQANDELSALQGQSDAQVQKATAVMEANLASKEEQLADLKKRNEELEKERLANVPLDTAKEIKNLQNKIAVLEKEKEEKAALAASQGSVVAEVKTQLDLANKALEAQRATNRDLEGRVKGARAEKEKAVKELNNQLDKKEQQKALLETKLKQLQAAGGAAVASTVAVKSAGTRAGPGAKGGASNEEVAALKREIRELKACIKQLETEARRGGVGVAGDGGASERNQQKRHEKILKELEKRCEIEQNKTAKLTEAQKAKDEERKTLQKDCREKEAELVKLRAELSTLGVAAKEGVEAAGKVKGLEVENKKLTEENMVLLENFNSERVLRKKYYNMVEDMKGKIRVYCRARPLSTSEKDRGNFSVLKSPDEYTLQVQSQRGLKEFQYDQIFMEESTQEKVFEDTYNLIQSAVDGYNVCIFAYGQTGSGKTFTMIGDKEQRFPGVAPRAFNRIFEMVAENRSKFDMRVTAYMLELYNEKLIDLFGRPNTYDEDKLDIKKDKKGMVFVHGAVVKEAANAKELNALFEEGSKNRHTASTKMNADSSRSHLVISIVLESTNKATGNVVKGKLSLVDLAGSERVGKTGASAEQLKEAMSINKSLSALGDVISALSSEQSFIPYRNNKLTMLMQDSLGGNAKTLMFVNISPADYNADESIISLTYASRVKLITNDASKNADNKEIARLKAVIAKLKMGEKVDEEEIA</sequence>
<feature type="compositionally biased region" description="Basic and acidic residues" evidence="7">
    <location>
        <begin position="39"/>
        <end position="52"/>
    </location>
</feature>
<feature type="compositionally biased region" description="Basic and acidic residues" evidence="7">
    <location>
        <begin position="412"/>
        <end position="441"/>
    </location>
</feature>
<evidence type="ECO:0000256" key="7">
    <source>
        <dbReference type="SAM" id="MobiDB-lite"/>
    </source>
</evidence>
<dbReference type="GO" id="GO:0005856">
    <property type="term" value="C:cytoskeleton"/>
    <property type="evidence" value="ECO:0007669"/>
    <property type="project" value="UniProtKB-SubCell"/>
</dbReference>
<feature type="domain" description="Kinesin motor" evidence="8">
    <location>
        <begin position="1293"/>
        <end position="1616"/>
    </location>
</feature>
<dbReference type="EMBL" id="JBAMIC010000001">
    <property type="protein sequence ID" value="KAK7116260.1"/>
    <property type="molecule type" value="Genomic_DNA"/>
</dbReference>
<keyword evidence="5" id="KW-0505">Motor protein</keyword>
<feature type="region of interest" description="Disordered" evidence="7">
    <location>
        <begin position="392"/>
        <end position="441"/>
    </location>
</feature>
<dbReference type="PANTHER" id="PTHR47972:SF16">
    <property type="entry name" value="KINESIN-LIKE PROTEIN"/>
    <property type="match status" value="1"/>
</dbReference>
<dbReference type="InterPro" id="IPR036961">
    <property type="entry name" value="Kinesin_motor_dom_sf"/>
</dbReference>
<accession>A0AAN9C8G0</accession>
<dbReference type="Gene3D" id="3.40.850.10">
    <property type="entry name" value="Kinesin motor domain"/>
    <property type="match status" value="1"/>
</dbReference>
<dbReference type="Gene3D" id="1.10.287.510">
    <property type="entry name" value="Helix hairpin bin"/>
    <property type="match status" value="1"/>
</dbReference>
<reference evidence="9 10" key="1">
    <citation type="submission" date="2024-02" db="EMBL/GenBank/DDBJ databases">
        <title>Chromosome-scale genome assembly of the rough periwinkle Littorina saxatilis.</title>
        <authorList>
            <person name="De Jode A."/>
            <person name="Faria R."/>
            <person name="Formenti G."/>
            <person name="Sims Y."/>
            <person name="Smith T.P."/>
            <person name="Tracey A."/>
            <person name="Wood J.M.D."/>
            <person name="Zagrodzka Z.B."/>
            <person name="Johannesson K."/>
            <person name="Butlin R.K."/>
            <person name="Leder E.H."/>
        </authorList>
    </citation>
    <scope>NUCLEOTIDE SEQUENCE [LARGE SCALE GENOMIC DNA]</scope>
    <source>
        <strain evidence="9">Snail1</strain>
        <tissue evidence="9">Muscle</tissue>
    </source>
</reference>
<feature type="binding site" evidence="5">
    <location>
        <begin position="1373"/>
        <end position="1380"/>
    </location>
    <ligand>
        <name>ATP</name>
        <dbReference type="ChEBI" id="CHEBI:30616"/>
    </ligand>
</feature>
<evidence type="ECO:0000259" key="8">
    <source>
        <dbReference type="PROSITE" id="PS50067"/>
    </source>
</evidence>
<dbReference type="PROSITE" id="PS50067">
    <property type="entry name" value="KINESIN_MOTOR_2"/>
    <property type="match status" value="1"/>
</dbReference>
<gene>
    <name evidence="9" type="ORF">V1264_001974</name>
</gene>